<protein>
    <submittedName>
        <fullName evidence="1">Rha family transcriptional regulator</fullName>
    </submittedName>
</protein>
<dbReference type="EMBL" id="JBHLSS010000057">
    <property type="protein sequence ID" value="MFC0709917.1"/>
    <property type="molecule type" value="Genomic_DNA"/>
</dbReference>
<accession>A0ABV6SK82</accession>
<organism evidence="1 2">
    <name type="scientific">Azorhizophilus paspali</name>
    <name type="common">Azotobacter paspali</name>
    <dbReference type="NCBI Taxonomy" id="69963"/>
    <lineage>
        <taxon>Bacteria</taxon>
        <taxon>Pseudomonadati</taxon>
        <taxon>Pseudomonadota</taxon>
        <taxon>Gammaproteobacteria</taxon>
        <taxon>Pseudomonadales</taxon>
        <taxon>Pseudomonadaceae</taxon>
        <taxon>Azorhizophilus</taxon>
    </lineage>
</organism>
<dbReference type="InterPro" id="IPR014054">
    <property type="entry name" value="Phage_regulatory_Rha"/>
</dbReference>
<sequence length="241" mass="26327">MSNIVETPVTMSSREIAELTGKQHKHVMDDIRKMLADLGYDIDESGRSAEFSADLPDSYGRLQPAFLLPRELTEVLILGYSAALRLKVIRRLRELEQAQLTLPVSPAIPDPATTLLAIGKGLLDMVPGINPAIMAAKTLTAITDNTGLDTSAMRLALPASDTPTEALLNATQLGKLLGISARKVNKRLTDAGLQYRDDKGNWLLTPEGTKHAEALPFERRGHAGYQVMWRSTVVGLIETHH</sequence>
<proteinExistence type="predicted"/>
<name>A0ABV6SK82_AZOPA</name>
<dbReference type="RefSeq" id="WP_376945387.1">
    <property type="nucleotide sequence ID" value="NZ_JBHLSS010000057.1"/>
</dbReference>
<evidence type="ECO:0000313" key="1">
    <source>
        <dbReference type="EMBL" id="MFC0709917.1"/>
    </source>
</evidence>
<gene>
    <name evidence="1" type="ORF">ACFFGX_10070</name>
</gene>
<dbReference type="Pfam" id="PF09669">
    <property type="entry name" value="Phage_pRha"/>
    <property type="match status" value="1"/>
</dbReference>
<comment type="caution">
    <text evidence="1">The sequence shown here is derived from an EMBL/GenBank/DDBJ whole genome shotgun (WGS) entry which is preliminary data.</text>
</comment>
<reference evidence="1 2" key="1">
    <citation type="submission" date="2024-09" db="EMBL/GenBank/DDBJ databases">
        <authorList>
            <person name="Sun Q."/>
            <person name="Mori K."/>
        </authorList>
    </citation>
    <scope>NUCLEOTIDE SEQUENCE [LARGE SCALE GENOMIC DNA]</scope>
    <source>
        <strain evidence="1 2">NCAIM B.01794</strain>
    </source>
</reference>
<keyword evidence="2" id="KW-1185">Reference proteome</keyword>
<dbReference type="Proteomes" id="UP001589891">
    <property type="component" value="Unassembled WGS sequence"/>
</dbReference>
<evidence type="ECO:0000313" key="2">
    <source>
        <dbReference type="Proteomes" id="UP001589891"/>
    </source>
</evidence>